<sequence length="133" mass="15095">MNGVGDIERIGDHAQNLIELYDYKRENGVVFSPLARGEFEDMFRTVERAVCLSLESFAEEDPAKAHEVIDVLEEEIDSKEQSMRKSHIERLNHGECNPQSGVIFIDILSNMERIGDHAHNFAFIALDIAKLHA</sequence>
<name>A0A645J9S5_9ZZZZ</name>
<dbReference type="PANTHER" id="PTHR42930">
    <property type="entry name" value="PHOSPHATE-SPECIFIC TRANSPORT SYSTEM ACCESSORY PROTEIN PHOU"/>
    <property type="match status" value="1"/>
</dbReference>
<feature type="domain" description="PhoU" evidence="1">
    <location>
        <begin position="40"/>
        <end position="122"/>
    </location>
</feature>
<dbReference type="Gene3D" id="1.20.58.220">
    <property type="entry name" value="Phosphate transport system protein phou homolog 2, domain 2"/>
    <property type="match status" value="1"/>
</dbReference>
<proteinExistence type="predicted"/>
<accession>A0A645J9S5</accession>
<dbReference type="PANTHER" id="PTHR42930:SF3">
    <property type="entry name" value="PHOSPHATE-SPECIFIC TRANSPORT SYSTEM ACCESSORY PROTEIN PHOU"/>
    <property type="match status" value="1"/>
</dbReference>
<gene>
    <name evidence="2" type="ORF">SDC9_207901</name>
</gene>
<evidence type="ECO:0000313" key="2">
    <source>
        <dbReference type="EMBL" id="MPN60176.1"/>
    </source>
</evidence>
<dbReference type="InterPro" id="IPR028366">
    <property type="entry name" value="PhoU"/>
</dbReference>
<dbReference type="GO" id="GO:0030643">
    <property type="term" value="P:intracellular phosphate ion homeostasis"/>
    <property type="evidence" value="ECO:0007669"/>
    <property type="project" value="InterPro"/>
</dbReference>
<dbReference type="GO" id="GO:0045936">
    <property type="term" value="P:negative regulation of phosphate metabolic process"/>
    <property type="evidence" value="ECO:0007669"/>
    <property type="project" value="InterPro"/>
</dbReference>
<organism evidence="2">
    <name type="scientific">bioreactor metagenome</name>
    <dbReference type="NCBI Taxonomy" id="1076179"/>
    <lineage>
        <taxon>unclassified sequences</taxon>
        <taxon>metagenomes</taxon>
        <taxon>ecological metagenomes</taxon>
    </lineage>
</organism>
<dbReference type="EMBL" id="VSSQ01135108">
    <property type="protein sequence ID" value="MPN60176.1"/>
    <property type="molecule type" value="Genomic_DNA"/>
</dbReference>
<dbReference type="SUPFAM" id="SSF109755">
    <property type="entry name" value="PhoU-like"/>
    <property type="match status" value="1"/>
</dbReference>
<dbReference type="InterPro" id="IPR038078">
    <property type="entry name" value="PhoU-like_sf"/>
</dbReference>
<comment type="caution">
    <text evidence="2">The sequence shown here is derived from an EMBL/GenBank/DDBJ whole genome shotgun (WGS) entry which is preliminary data.</text>
</comment>
<protein>
    <recommendedName>
        <fullName evidence="1">PhoU domain-containing protein</fullName>
    </recommendedName>
</protein>
<dbReference type="AlphaFoldDB" id="A0A645J9S5"/>
<dbReference type="Pfam" id="PF01895">
    <property type="entry name" value="PhoU"/>
    <property type="match status" value="1"/>
</dbReference>
<reference evidence="2" key="1">
    <citation type="submission" date="2019-08" db="EMBL/GenBank/DDBJ databases">
        <authorList>
            <person name="Kucharzyk K."/>
            <person name="Murdoch R.W."/>
            <person name="Higgins S."/>
            <person name="Loffler F."/>
        </authorList>
    </citation>
    <scope>NUCLEOTIDE SEQUENCE</scope>
</reference>
<dbReference type="InterPro" id="IPR026022">
    <property type="entry name" value="PhoU_dom"/>
</dbReference>
<evidence type="ECO:0000259" key="1">
    <source>
        <dbReference type="Pfam" id="PF01895"/>
    </source>
</evidence>